<proteinExistence type="predicted"/>
<dbReference type="Proteomes" id="UP001154266">
    <property type="component" value="Unassembled WGS sequence"/>
</dbReference>
<feature type="region of interest" description="Disordered" evidence="1">
    <location>
        <begin position="99"/>
        <end position="141"/>
    </location>
</feature>
<name>A0ABT6GZ89_MYCGU</name>
<comment type="caution">
    <text evidence="2">The sequence shown here is derived from an EMBL/GenBank/DDBJ whole genome shotgun (WGS) entry which is preliminary data.</text>
</comment>
<organism evidence="2 3">
    <name type="scientific">Mycolicibacterium gadium</name>
    <name type="common">Mycobacterium gadium</name>
    <dbReference type="NCBI Taxonomy" id="1794"/>
    <lineage>
        <taxon>Bacteria</taxon>
        <taxon>Bacillati</taxon>
        <taxon>Actinomycetota</taxon>
        <taxon>Actinomycetes</taxon>
        <taxon>Mycobacteriales</taxon>
        <taxon>Mycobacteriaceae</taxon>
        <taxon>Mycolicibacterium</taxon>
    </lineage>
</organism>
<gene>
    <name evidence="2" type="ORF">MNO81_29725</name>
</gene>
<protein>
    <submittedName>
        <fullName evidence="2">Uncharacterized protein</fullName>
    </submittedName>
</protein>
<dbReference type="RefSeq" id="WP_278224009.1">
    <property type="nucleotide sequence ID" value="NZ_JAKZMO010000064.1"/>
</dbReference>
<evidence type="ECO:0000256" key="1">
    <source>
        <dbReference type="SAM" id="MobiDB-lite"/>
    </source>
</evidence>
<dbReference type="EMBL" id="JAKZMO010000064">
    <property type="protein sequence ID" value="MDG5486984.1"/>
    <property type="molecule type" value="Genomic_DNA"/>
</dbReference>
<keyword evidence="3" id="KW-1185">Reference proteome</keyword>
<evidence type="ECO:0000313" key="3">
    <source>
        <dbReference type="Proteomes" id="UP001154266"/>
    </source>
</evidence>
<evidence type="ECO:0000313" key="2">
    <source>
        <dbReference type="EMBL" id="MDG5486984.1"/>
    </source>
</evidence>
<accession>A0ABT6GZ89</accession>
<sequence>MAMPSVRETDLAWALVDVAKPHLNKVECNYIFVTLGAGDSFAAVRQLLKVIAHKRIPLQLHLVMLCRTWLCPYAVHEEYEYLRGVIDGFLMPDSMRASTTTKRLPSAAKPGPRLTVTGRRPMRPFPAKRPQRGCVKAATGT</sequence>
<reference evidence="2" key="1">
    <citation type="journal article" date="2023" name="Environ. Microbiol.">
        <title>The 2-methylpropene degradation pathway in Mycobacteriaceae family strains.</title>
        <authorList>
            <person name="Helbich S."/>
            <person name="Barrantes I."/>
            <person name="Dos Anjos Borges L.G."/>
            <person name="Pieper D.H."/>
            <person name="Vainshtein Y."/>
            <person name="Sohn K."/>
            <person name="Engesser K.H."/>
        </authorList>
    </citation>
    <scope>NUCLEOTIDE SEQUENCE</scope>
    <source>
        <strain evidence="2">IBE100</strain>
    </source>
</reference>